<organism>
    <name type="scientific">Macaca fascicularis</name>
    <name type="common">Crab-eating macaque</name>
    <name type="synonym">Cynomolgus monkey</name>
    <dbReference type="NCBI Taxonomy" id="9541"/>
    <lineage>
        <taxon>Eukaryota</taxon>
        <taxon>Metazoa</taxon>
        <taxon>Chordata</taxon>
        <taxon>Craniata</taxon>
        <taxon>Vertebrata</taxon>
        <taxon>Euteleostomi</taxon>
        <taxon>Mammalia</taxon>
        <taxon>Eutheria</taxon>
        <taxon>Euarchontoglires</taxon>
        <taxon>Primates</taxon>
        <taxon>Haplorrhini</taxon>
        <taxon>Catarrhini</taxon>
        <taxon>Cercopithecidae</taxon>
        <taxon>Cercopithecinae</taxon>
        <taxon>Macaca</taxon>
    </lineage>
</organism>
<dbReference type="InterPro" id="IPR005026">
    <property type="entry name" value="SAPAP"/>
</dbReference>
<evidence type="ECO:0000313" key="3">
    <source>
        <dbReference type="EMBL" id="EHH49749.1"/>
    </source>
</evidence>
<comment type="similarity">
    <text evidence="1">Belongs to the SAPAP family.</text>
</comment>
<evidence type="ECO:0008006" key="4">
    <source>
        <dbReference type="Google" id="ProtNLM"/>
    </source>
</evidence>
<name>G7NTG6_MACFA</name>
<sequence>MRGYHGDRGSHPRPARFADQQHMDVGPAARAPYLLGSREAFSTEPRFCAPRAGLGHISPEGPLSLSEGPSVGPEGGPGGAGVGGGSSTFPRMYPGQSPFDTCEDCVGHPQGKGAPRLPPTLLDQFEKQLPVQQDGFHTLPYQRGPAGAGPGPAPGTGTAPEPRSESPSRIRHLVHSVQKLFAKSHSLEAPGKRDYNGPKAEGRGGSGGDSYPGPGSGGPHTSHHHHHHHHQSRHGKRSKSKDRKGDGRHQAKSTGWWSSDDNLDSDSGFLAGGRPPGEPGGPFCLEGPDGSYRDLSFKGRSGGSEGRCLACTGMSMSLDGQSVKRSAWHTMMVSQGRDGYPGAGPGKGLLGPETKAKARTYHYLQVPQDDWGGYPTGGKDGEIPCRRMRSGSYIKAMGDEESGDSDGSPKTSPKAVARRFTTRRSSSVDQARINCCVPPRIHPRSSIPGYSRSLTTGQLSDELNQQLEAVCGSVFGELESQAVDALDLPGCFRMRSHSYLRAIQAGCSQDDDCLPLLATPAAVSGRPGSCEQMVFAGPASWLGAQPLLAILPGKGFHPGSPQPLTPPPCHQVETISDSDTENRSRREFHSIGVQVEEDKRRARFKRSNSVTAGVQADLELEGLAGLATVATEDKALQFGRSFQRHASEPQPGPRAPTYSVFRTVHTQGHLPDSGRASPCPRDGEWFIKMLRAEVEKLEHWCQQMEREAEDYELPEEILEKIRSAVGSTQLLLSQKVQQFFRLCQQSMDPTAFPVPTFQDLAGFWDLLQLSIEDVTLKFLELQQLKANSWKLLEPKEEKKVPPPIPKKPLRGRGVPGRNVPSAPVIPDQQQKNFSPATFSDASYGWPPWWRLGWGKRKYKEQSSPGKLNGKQNLVSMALLSGQCGSGKGQEENPSGLAAFLGHTGSANSSHSFIQQTFITFGRHRNSLEQDVVSTLNGAYGHMGKTDK</sequence>
<dbReference type="AlphaFoldDB" id="G7NTG6"/>
<dbReference type="PANTHER" id="PTHR12353">
    <property type="entry name" value="DISKS LARGE-ASSOCIATED PROTEIN DAP SAP90/PSD-95-ASSOCIATED PROTEIN"/>
    <property type="match status" value="1"/>
</dbReference>
<dbReference type="EMBL" id="CM001276">
    <property type="protein sequence ID" value="EHH49749.1"/>
    <property type="molecule type" value="Genomic_DNA"/>
</dbReference>
<feature type="region of interest" description="Disordered" evidence="2">
    <location>
        <begin position="136"/>
        <end position="169"/>
    </location>
</feature>
<dbReference type="GO" id="GO:0098978">
    <property type="term" value="C:glutamatergic synapse"/>
    <property type="evidence" value="ECO:0007669"/>
    <property type="project" value="TreeGrafter"/>
</dbReference>
<feature type="compositionally biased region" description="Gly residues" evidence="2">
    <location>
        <begin position="203"/>
        <end position="218"/>
    </location>
</feature>
<feature type="compositionally biased region" description="Basic and acidic residues" evidence="2">
    <location>
        <begin position="190"/>
        <end position="202"/>
    </location>
</feature>
<feature type="region of interest" description="Disordered" evidence="2">
    <location>
        <begin position="182"/>
        <end position="288"/>
    </location>
</feature>
<feature type="region of interest" description="Disordered" evidence="2">
    <location>
        <begin position="1"/>
        <end position="24"/>
    </location>
</feature>
<gene>
    <name evidence="3" type="ORF">EGM_00460</name>
</gene>
<dbReference type="Proteomes" id="UP000009130">
    <property type="component" value="Chromosome 1"/>
</dbReference>
<reference evidence="3" key="1">
    <citation type="journal article" date="2011" name="Nat. Biotechnol.">
        <title>Genome sequencing and comparison of two nonhuman primate animal models, the cynomolgus and Chinese rhesus macaques.</title>
        <authorList>
            <person name="Yan G."/>
            <person name="Zhang G."/>
            <person name="Fang X."/>
            <person name="Zhang Y."/>
            <person name="Li C."/>
            <person name="Ling F."/>
            <person name="Cooper D.N."/>
            <person name="Li Q."/>
            <person name="Li Y."/>
            <person name="van Gool A.J."/>
            <person name="Du H."/>
            <person name="Chen J."/>
            <person name="Chen R."/>
            <person name="Zhang P."/>
            <person name="Huang Z."/>
            <person name="Thompson J.R."/>
            <person name="Meng Y."/>
            <person name="Bai Y."/>
            <person name="Wang J."/>
            <person name="Zhuo M."/>
            <person name="Wang T."/>
            <person name="Huang Y."/>
            <person name="Wei L."/>
            <person name="Li J."/>
            <person name="Wang Z."/>
            <person name="Hu H."/>
            <person name="Yang P."/>
            <person name="Le L."/>
            <person name="Stenson P.D."/>
            <person name="Li B."/>
            <person name="Liu X."/>
            <person name="Ball E.V."/>
            <person name="An N."/>
            <person name="Huang Q."/>
            <person name="Zhang Y."/>
            <person name="Fan W."/>
            <person name="Zhang X."/>
            <person name="Li Y."/>
            <person name="Wang W."/>
            <person name="Katze M.G."/>
            <person name="Su B."/>
            <person name="Nielsen R."/>
            <person name="Yang H."/>
            <person name="Wang J."/>
            <person name="Wang X."/>
            <person name="Wang J."/>
        </authorList>
    </citation>
    <scope>NUCLEOTIDE SEQUENCE [LARGE SCALE GENOMIC DNA]</scope>
    <source>
        <strain evidence="3">CE-4</strain>
    </source>
</reference>
<feature type="compositionally biased region" description="Basic and acidic residues" evidence="2">
    <location>
        <begin position="1"/>
        <end position="10"/>
    </location>
</feature>
<evidence type="ECO:0000256" key="1">
    <source>
        <dbReference type="ARBA" id="ARBA00008839"/>
    </source>
</evidence>
<evidence type="ECO:0000256" key="2">
    <source>
        <dbReference type="SAM" id="MobiDB-lite"/>
    </source>
</evidence>
<dbReference type="GO" id="GO:0023052">
    <property type="term" value="P:signaling"/>
    <property type="evidence" value="ECO:0007669"/>
    <property type="project" value="InterPro"/>
</dbReference>
<dbReference type="SMR" id="G7NTG6"/>
<dbReference type="GO" id="GO:0099572">
    <property type="term" value="C:postsynaptic specialization"/>
    <property type="evidence" value="ECO:0007669"/>
    <property type="project" value="TreeGrafter"/>
</dbReference>
<feature type="compositionally biased region" description="Gly residues" evidence="2">
    <location>
        <begin position="73"/>
        <end position="86"/>
    </location>
</feature>
<feature type="region of interest" description="Disordered" evidence="2">
    <location>
        <begin position="396"/>
        <end position="425"/>
    </location>
</feature>
<feature type="region of interest" description="Disordered" evidence="2">
    <location>
        <begin position="52"/>
        <end position="119"/>
    </location>
</feature>
<feature type="region of interest" description="Disordered" evidence="2">
    <location>
        <begin position="555"/>
        <end position="584"/>
    </location>
</feature>
<accession>G7NTG6</accession>
<feature type="compositionally biased region" description="Pro residues" evidence="2">
    <location>
        <begin position="560"/>
        <end position="569"/>
    </location>
</feature>
<feature type="compositionally biased region" description="Basic residues" evidence="2">
    <location>
        <begin position="221"/>
        <end position="242"/>
    </location>
</feature>
<dbReference type="PANTHER" id="PTHR12353:SF4">
    <property type="entry name" value="DISKS LARGE-ASSOCIATED PROTEIN 3"/>
    <property type="match status" value="1"/>
</dbReference>
<dbReference type="GO" id="GO:0060090">
    <property type="term" value="F:molecular adaptor activity"/>
    <property type="evidence" value="ECO:0007669"/>
    <property type="project" value="TreeGrafter"/>
</dbReference>
<feature type="region of interest" description="Disordered" evidence="2">
    <location>
        <begin position="797"/>
        <end position="817"/>
    </location>
</feature>
<protein>
    <recommendedName>
        <fullName evidence="4">Disks large-associated protein 3</fullName>
    </recommendedName>
</protein>
<proteinExistence type="inferred from homology"/>
<dbReference type="Pfam" id="PF03359">
    <property type="entry name" value="GKAP"/>
    <property type="match status" value="1"/>
</dbReference>